<comment type="caution">
    <text evidence="14">The sequence shown here is derived from an EMBL/GenBank/DDBJ whole genome shotgun (WGS) entry which is preliminary data.</text>
</comment>
<comment type="subunit">
    <text evidence="12">Heterodimer of LeuC and LeuD.</text>
</comment>
<comment type="function">
    <text evidence="2 12">Catalyzes the isomerization between 2-isopropylmalate and 3-isopropylmalate, via the formation of 2-isopropylmaleate.</text>
</comment>
<dbReference type="PANTHER" id="PTHR43822">
    <property type="entry name" value="HOMOACONITASE, MITOCHONDRIAL-RELATED"/>
    <property type="match status" value="1"/>
</dbReference>
<feature type="binding site" evidence="12">
    <location>
        <position position="416"/>
    </location>
    <ligand>
        <name>[4Fe-4S] cluster</name>
        <dbReference type="ChEBI" id="CHEBI:49883"/>
    </ligand>
</feature>
<evidence type="ECO:0000256" key="7">
    <source>
        <dbReference type="ARBA" id="ARBA00022723"/>
    </source>
</evidence>
<evidence type="ECO:0000256" key="12">
    <source>
        <dbReference type="HAMAP-Rule" id="MF_01026"/>
    </source>
</evidence>
<accession>A0A4Y9FYP6</accession>
<dbReference type="InterPro" id="IPR018136">
    <property type="entry name" value="Aconitase_4Fe-4S_BS"/>
</dbReference>
<proteinExistence type="inferred from homology"/>
<dbReference type="SUPFAM" id="SSF53732">
    <property type="entry name" value="Aconitase iron-sulfur domain"/>
    <property type="match status" value="1"/>
</dbReference>
<comment type="cofactor">
    <cofactor evidence="12">
        <name>[4Fe-4S] cluster</name>
        <dbReference type="ChEBI" id="CHEBI:49883"/>
    </cofactor>
    <text evidence="12">Binds 1 [4Fe-4S] cluster per subunit.</text>
</comment>
<sequence length="488" mass="52082">MSDITIPDRPRTLAEKVWEDHLVVKGEDGQPDLIYIDLHLVHEVTSPQAFDGLRAEGRPVRRLDLTIATEDHNTPTIDIDKPIADLTSRTQIEALRRNAAEFGVRLHSLGDKEQGIVHVVGPQLGLTMPGITVVCGDSHTSTHGAFGAMAFGIGTSEVEHVMATQTLPLKPFKTMAITVEGQLKPGVTAKDIILAVIAKIGTGGGQGYVLEYRGSAIRSLSMEGRMTICNMSIEAGARAGMVAPDETTFAYLEGRPHAPKGADWDEAVAYWRTLPTDEGAVFDAEVFIDANELEPFVTWGTNPGQGVSLSDAVPTPAEITDPNERAAAERALEYMDLTPGTPMKEIPVDAVFMGSCTNSRIEDLRAFASIIKGRKKAEGVRVMVVPGSARVRLEAEAEGIDKIVKDFGAEWRFAGCSMCLGMNPDQLAPGERCASTSNRNFEGRQGKGGRTHLVSPLVAAATAIRGTLASPADLDAADAAFATTGAEA</sequence>
<dbReference type="InterPro" id="IPR033941">
    <property type="entry name" value="IPMI_cat"/>
</dbReference>
<evidence type="ECO:0000256" key="11">
    <source>
        <dbReference type="ARBA" id="ARBA00023304"/>
    </source>
</evidence>
<keyword evidence="9 12" id="KW-0411">Iron-sulfur</keyword>
<name>A0A4Y9FYP6_9MICO</name>
<dbReference type="InterPro" id="IPR015931">
    <property type="entry name" value="Acnase/IPM_dHydase_lsu_aba_1/3"/>
</dbReference>
<evidence type="ECO:0000259" key="13">
    <source>
        <dbReference type="Pfam" id="PF00330"/>
    </source>
</evidence>
<dbReference type="FunFam" id="3.30.499.10:FF:000007">
    <property type="entry name" value="3-isopropylmalate dehydratase large subunit"/>
    <property type="match status" value="1"/>
</dbReference>
<dbReference type="EC" id="4.2.1.33" evidence="12"/>
<dbReference type="Proteomes" id="UP000298358">
    <property type="component" value="Unassembled WGS sequence"/>
</dbReference>
<dbReference type="Pfam" id="PF00330">
    <property type="entry name" value="Aconitase"/>
    <property type="match status" value="1"/>
</dbReference>
<reference evidence="14 15" key="1">
    <citation type="submission" date="2019-03" db="EMBL/GenBank/DDBJ databases">
        <title>Diversity of the mouse oral microbiome.</title>
        <authorList>
            <person name="Joseph S."/>
            <person name="Aduse-Opoku J."/>
            <person name="Curtis M."/>
            <person name="Wade W."/>
            <person name="Hashim A."/>
        </authorList>
    </citation>
    <scope>NUCLEOTIDE SEQUENCE [LARGE SCALE GENOMIC DNA]</scope>
    <source>
        <strain evidence="14 15">P1012</strain>
    </source>
</reference>
<evidence type="ECO:0000256" key="4">
    <source>
        <dbReference type="ARBA" id="ARBA00022430"/>
    </source>
</evidence>
<evidence type="ECO:0000256" key="2">
    <source>
        <dbReference type="ARBA" id="ARBA00002695"/>
    </source>
</evidence>
<keyword evidence="5 12" id="KW-0004">4Fe-4S</keyword>
<keyword evidence="11 12" id="KW-0100">Branched-chain amino acid biosynthesis</keyword>
<dbReference type="InterPro" id="IPR036008">
    <property type="entry name" value="Aconitase_4Fe-4S_dom"/>
</dbReference>
<dbReference type="InterPro" id="IPR001030">
    <property type="entry name" value="Acoase/IPM_deHydtase_lsu_aba"/>
</dbReference>
<dbReference type="InterPro" id="IPR050067">
    <property type="entry name" value="IPM_dehydratase_rel_enz"/>
</dbReference>
<dbReference type="PANTHER" id="PTHR43822:SF9">
    <property type="entry name" value="3-ISOPROPYLMALATE DEHYDRATASE"/>
    <property type="match status" value="1"/>
</dbReference>
<comment type="similarity">
    <text evidence="12">Belongs to the aconitase/IPM isomerase family. LeuC type 1 subfamily.</text>
</comment>
<dbReference type="CDD" id="cd01583">
    <property type="entry name" value="IPMI"/>
    <property type="match status" value="1"/>
</dbReference>
<keyword evidence="6 12" id="KW-0028">Amino-acid biosynthesis</keyword>
<evidence type="ECO:0000313" key="15">
    <source>
        <dbReference type="Proteomes" id="UP000298358"/>
    </source>
</evidence>
<evidence type="ECO:0000256" key="1">
    <source>
        <dbReference type="ARBA" id="ARBA00000491"/>
    </source>
</evidence>
<evidence type="ECO:0000256" key="10">
    <source>
        <dbReference type="ARBA" id="ARBA00023239"/>
    </source>
</evidence>
<evidence type="ECO:0000256" key="8">
    <source>
        <dbReference type="ARBA" id="ARBA00023004"/>
    </source>
</evidence>
<keyword evidence="10 12" id="KW-0456">Lyase</keyword>
<dbReference type="Gene3D" id="3.30.499.10">
    <property type="entry name" value="Aconitase, domain 3"/>
    <property type="match status" value="2"/>
</dbReference>
<keyword evidence="7 12" id="KW-0479">Metal-binding</keyword>
<evidence type="ECO:0000256" key="9">
    <source>
        <dbReference type="ARBA" id="ARBA00023014"/>
    </source>
</evidence>
<dbReference type="NCBIfam" id="NF009116">
    <property type="entry name" value="PRK12466.1"/>
    <property type="match status" value="1"/>
</dbReference>
<keyword evidence="8 12" id="KW-0408">Iron</keyword>
<organism evidence="14 15">
    <name type="scientific">Microbacterium paludicola</name>
    <dbReference type="NCBI Taxonomy" id="300019"/>
    <lineage>
        <taxon>Bacteria</taxon>
        <taxon>Bacillati</taxon>
        <taxon>Actinomycetota</taxon>
        <taxon>Actinomycetes</taxon>
        <taxon>Micrococcales</taxon>
        <taxon>Microbacteriaceae</taxon>
        <taxon>Microbacterium</taxon>
    </lineage>
</organism>
<feature type="binding site" evidence="12">
    <location>
        <position position="419"/>
    </location>
    <ligand>
        <name>[4Fe-4S] cluster</name>
        <dbReference type="ChEBI" id="CHEBI:49883"/>
    </ligand>
</feature>
<dbReference type="GO" id="GO:0003861">
    <property type="term" value="F:3-isopropylmalate dehydratase activity"/>
    <property type="evidence" value="ECO:0007669"/>
    <property type="project" value="UniProtKB-UniRule"/>
</dbReference>
<dbReference type="STRING" id="300019.BO218_03770"/>
<keyword evidence="15" id="KW-1185">Reference proteome</keyword>
<dbReference type="PRINTS" id="PR00415">
    <property type="entry name" value="ACONITASE"/>
</dbReference>
<comment type="catalytic activity">
    <reaction evidence="1 12">
        <text>(2R,3S)-3-isopropylmalate = (2S)-2-isopropylmalate</text>
        <dbReference type="Rhea" id="RHEA:32287"/>
        <dbReference type="ChEBI" id="CHEBI:1178"/>
        <dbReference type="ChEBI" id="CHEBI:35121"/>
        <dbReference type="EC" id="4.2.1.33"/>
    </reaction>
</comment>
<dbReference type="UniPathway" id="UPA00946"/>
<dbReference type="AlphaFoldDB" id="A0A4Y9FYP6"/>
<dbReference type="GO" id="GO:0046872">
    <property type="term" value="F:metal ion binding"/>
    <property type="evidence" value="ECO:0007669"/>
    <property type="project" value="UniProtKB-KW"/>
</dbReference>
<evidence type="ECO:0000313" key="14">
    <source>
        <dbReference type="EMBL" id="TFU34543.1"/>
    </source>
</evidence>
<dbReference type="RefSeq" id="WP_135111932.1">
    <property type="nucleotide sequence ID" value="NZ_JADGLL010000001.1"/>
</dbReference>
<dbReference type="UniPathway" id="UPA00048">
    <property type="reaction ID" value="UER00071"/>
</dbReference>
<dbReference type="GO" id="GO:0009098">
    <property type="term" value="P:L-leucine biosynthetic process"/>
    <property type="evidence" value="ECO:0007669"/>
    <property type="project" value="UniProtKB-UniRule"/>
</dbReference>
<dbReference type="GO" id="GO:0051539">
    <property type="term" value="F:4 iron, 4 sulfur cluster binding"/>
    <property type="evidence" value="ECO:0007669"/>
    <property type="project" value="UniProtKB-KW"/>
</dbReference>
<dbReference type="PROSITE" id="PS01244">
    <property type="entry name" value="ACONITASE_2"/>
    <property type="match status" value="1"/>
</dbReference>
<feature type="domain" description="Aconitase/3-isopropylmalate dehydratase large subunit alpha/beta/alpha" evidence="13">
    <location>
        <begin position="15"/>
        <end position="466"/>
    </location>
</feature>
<evidence type="ECO:0000256" key="3">
    <source>
        <dbReference type="ARBA" id="ARBA00004729"/>
    </source>
</evidence>
<dbReference type="InterPro" id="IPR004430">
    <property type="entry name" value="3-IsopropMal_deHydase_lsu"/>
</dbReference>
<evidence type="ECO:0000256" key="6">
    <source>
        <dbReference type="ARBA" id="ARBA00022605"/>
    </source>
</evidence>
<evidence type="ECO:0000256" key="5">
    <source>
        <dbReference type="ARBA" id="ARBA00022485"/>
    </source>
</evidence>
<keyword evidence="4 12" id="KW-0432">Leucine biosynthesis</keyword>
<feature type="binding site" evidence="12">
    <location>
        <position position="356"/>
    </location>
    <ligand>
        <name>[4Fe-4S] cluster</name>
        <dbReference type="ChEBI" id="CHEBI:49883"/>
    </ligand>
</feature>
<dbReference type="EMBL" id="SPQB01000001">
    <property type="protein sequence ID" value="TFU34543.1"/>
    <property type="molecule type" value="Genomic_DNA"/>
</dbReference>
<dbReference type="NCBIfam" id="TIGR00170">
    <property type="entry name" value="leuC"/>
    <property type="match status" value="1"/>
</dbReference>
<gene>
    <name evidence="12 14" type="primary">leuC</name>
    <name evidence="14" type="ORF">E4U02_00025</name>
</gene>
<protein>
    <recommendedName>
        <fullName evidence="12">3-isopropylmalate dehydratase large subunit</fullName>
        <ecNumber evidence="12">4.2.1.33</ecNumber>
    </recommendedName>
    <alternativeName>
        <fullName evidence="12">Alpha-IPM isomerase</fullName>
        <shortName evidence="12">IPMI</shortName>
    </alternativeName>
    <alternativeName>
        <fullName evidence="12">Isopropylmalate isomerase</fullName>
    </alternativeName>
</protein>
<comment type="pathway">
    <text evidence="3 12">Amino-acid biosynthesis; L-leucine biosynthesis; L-leucine from 3-methyl-2-oxobutanoate: step 2/4.</text>
</comment>
<dbReference type="OrthoDB" id="9802769at2"/>
<dbReference type="NCBIfam" id="NF004016">
    <property type="entry name" value="PRK05478.1"/>
    <property type="match status" value="1"/>
</dbReference>
<dbReference type="HAMAP" id="MF_01026">
    <property type="entry name" value="LeuC_type1"/>
    <property type="match status" value="1"/>
</dbReference>